<dbReference type="AlphaFoldDB" id="A0A1G4AZX8"/>
<reference evidence="1 2" key="1">
    <citation type="submission" date="2016-09" db="EMBL/GenBank/DDBJ databases">
        <authorList>
            <person name="Capua I."/>
            <person name="De Benedictis P."/>
            <person name="Joannis T."/>
            <person name="Lombin L.H."/>
            <person name="Cattoli G."/>
        </authorList>
    </citation>
    <scope>NUCLEOTIDE SEQUENCE [LARGE SCALE GENOMIC DNA]</scope>
    <source>
        <strain evidence="1 2">IMI 309357</strain>
    </source>
</reference>
<sequence length="128" mass="13995">ALLDVHQIRVAGARVNNNITTKPTAQSGIPTGDPVPWHAGRGRMETFVPGTACSVRADQSVEDPSRPLSSLSSVFSVTIPYYYTVSLRRRARSGCGALLPKCPCFHFRLSRPIPTYGIQAPSLEIHHR</sequence>
<dbReference type="EMBL" id="MJBS01000096">
    <property type="protein sequence ID" value="OHE94666.1"/>
    <property type="molecule type" value="Genomic_DNA"/>
</dbReference>
<dbReference type="GeneID" id="34563206"/>
<gene>
    <name evidence="1" type="ORF">CORC01_10067</name>
</gene>
<dbReference type="RefSeq" id="XP_022471828.1">
    <property type="nucleotide sequence ID" value="XM_022621696.1"/>
</dbReference>
<evidence type="ECO:0000313" key="2">
    <source>
        <dbReference type="Proteomes" id="UP000176998"/>
    </source>
</evidence>
<accession>A0A1G4AZX8</accession>
<protein>
    <submittedName>
        <fullName evidence="1">Uncharacterized protein</fullName>
    </submittedName>
</protein>
<organism evidence="1 2">
    <name type="scientific">Colletotrichum orchidophilum</name>
    <dbReference type="NCBI Taxonomy" id="1209926"/>
    <lineage>
        <taxon>Eukaryota</taxon>
        <taxon>Fungi</taxon>
        <taxon>Dikarya</taxon>
        <taxon>Ascomycota</taxon>
        <taxon>Pezizomycotina</taxon>
        <taxon>Sordariomycetes</taxon>
        <taxon>Hypocreomycetidae</taxon>
        <taxon>Glomerellales</taxon>
        <taxon>Glomerellaceae</taxon>
        <taxon>Colletotrichum</taxon>
    </lineage>
</organism>
<evidence type="ECO:0000313" key="1">
    <source>
        <dbReference type="EMBL" id="OHE94666.1"/>
    </source>
</evidence>
<feature type="non-terminal residue" evidence="1">
    <location>
        <position position="1"/>
    </location>
</feature>
<name>A0A1G4AZX8_9PEZI</name>
<keyword evidence="2" id="KW-1185">Reference proteome</keyword>
<proteinExistence type="predicted"/>
<dbReference type="Proteomes" id="UP000176998">
    <property type="component" value="Unassembled WGS sequence"/>
</dbReference>
<comment type="caution">
    <text evidence="1">The sequence shown here is derived from an EMBL/GenBank/DDBJ whole genome shotgun (WGS) entry which is preliminary data.</text>
</comment>